<dbReference type="Proteomes" id="UP000004016">
    <property type="component" value="Unassembled WGS sequence"/>
</dbReference>
<evidence type="ECO:0000313" key="2">
    <source>
        <dbReference type="Proteomes" id="UP000004016"/>
    </source>
</evidence>
<name>A6BH36_9FIRM</name>
<reference evidence="1 2" key="2">
    <citation type="submission" date="2007-04" db="EMBL/GenBank/DDBJ databases">
        <title>Draft genome sequence of Dorea longicatena (DSM 13814).</title>
        <authorList>
            <person name="Sudarsanam P."/>
            <person name="Ley R."/>
            <person name="Guruge J."/>
            <person name="Turnbaugh P.J."/>
            <person name="Mahowald M."/>
            <person name="Liep D."/>
            <person name="Gordon J."/>
        </authorList>
    </citation>
    <scope>NUCLEOTIDE SEQUENCE [LARGE SCALE GENOMIC DNA]</scope>
    <source>
        <strain evidence="1 2">DSM 13814</strain>
    </source>
</reference>
<reference evidence="1 2" key="1">
    <citation type="submission" date="2007-03" db="EMBL/GenBank/DDBJ databases">
        <authorList>
            <person name="Fulton L."/>
            <person name="Clifton S."/>
            <person name="Fulton B."/>
            <person name="Xu J."/>
            <person name="Minx P."/>
            <person name="Pepin K.H."/>
            <person name="Johnson M."/>
            <person name="Thiruvilangam P."/>
            <person name="Bhonagiri V."/>
            <person name="Nash W.E."/>
            <person name="Mardis E.R."/>
            <person name="Wilson R.K."/>
        </authorList>
    </citation>
    <scope>NUCLEOTIDE SEQUENCE [LARGE SCALE GENOMIC DNA]</scope>
    <source>
        <strain evidence="1 2">DSM 13814</strain>
    </source>
</reference>
<organism evidence="1 2">
    <name type="scientific">Dorea longicatena DSM 13814</name>
    <dbReference type="NCBI Taxonomy" id="411462"/>
    <lineage>
        <taxon>Bacteria</taxon>
        <taxon>Bacillati</taxon>
        <taxon>Bacillota</taxon>
        <taxon>Clostridia</taxon>
        <taxon>Lachnospirales</taxon>
        <taxon>Lachnospiraceae</taxon>
        <taxon>Dorea</taxon>
    </lineage>
</organism>
<gene>
    <name evidence="1" type="ORF">DORLON_01612</name>
</gene>
<dbReference type="AlphaFoldDB" id="A6BH36"/>
<comment type="caution">
    <text evidence="1">The sequence shown here is derived from an EMBL/GenBank/DDBJ whole genome shotgun (WGS) entry which is preliminary data.</text>
</comment>
<dbReference type="EMBL" id="AAXB02000007">
    <property type="protein sequence ID" value="EDM63024.1"/>
    <property type="molecule type" value="Genomic_DNA"/>
</dbReference>
<accession>A6BH36</accession>
<proteinExistence type="predicted"/>
<sequence length="49" mass="5702">MYTSSENHDCEVLIRITVRLPGGLEDIMLGLLAKMKMYIEMRLEKLDKC</sequence>
<protein>
    <submittedName>
        <fullName evidence="1">Uncharacterized protein</fullName>
    </submittedName>
</protein>
<dbReference type="HOGENOM" id="CLU_3135003_0_0_9"/>
<evidence type="ECO:0000313" key="1">
    <source>
        <dbReference type="EMBL" id="EDM63024.1"/>
    </source>
</evidence>